<dbReference type="AlphaFoldDB" id="A0A9W9K471"/>
<sequence length="92" mass="10402">MPAAHRAEAHTLGMGEKFTQIPLLNTITDVQVKDVVTDLKRYVIELRAIPNQGSKFQICNSEGGGILDWCIPDSRSEELRFRTESDFHDNND</sequence>
<dbReference type="GeneID" id="81397067"/>
<dbReference type="OrthoDB" id="2906425at2759"/>
<comment type="caution">
    <text evidence="1">The sequence shown here is derived from an EMBL/GenBank/DDBJ whole genome shotgun (WGS) entry which is preliminary data.</text>
</comment>
<proteinExistence type="predicted"/>
<reference evidence="1" key="2">
    <citation type="journal article" date="2023" name="IMA Fungus">
        <title>Comparative genomic study of the Penicillium genus elucidates a diverse pangenome and 15 lateral gene transfer events.</title>
        <authorList>
            <person name="Petersen C."/>
            <person name="Sorensen T."/>
            <person name="Nielsen M.R."/>
            <person name="Sondergaard T.E."/>
            <person name="Sorensen J.L."/>
            <person name="Fitzpatrick D.A."/>
            <person name="Frisvad J.C."/>
            <person name="Nielsen K.L."/>
        </authorList>
    </citation>
    <scope>NUCLEOTIDE SEQUENCE</scope>
    <source>
        <strain evidence="1">IBT 34128</strain>
    </source>
</reference>
<evidence type="ECO:0000313" key="1">
    <source>
        <dbReference type="EMBL" id="KAJ5092503.1"/>
    </source>
</evidence>
<gene>
    <name evidence="1" type="ORF">NUU61_007373</name>
</gene>
<protein>
    <submittedName>
        <fullName evidence="1">Uncharacterized protein</fullName>
    </submittedName>
</protein>
<evidence type="ECO:0000313" key="2">
    <source>
        <dbReference type="Proteomes" id="UP001141434"/>
    </source>
</evidence>
<keyword evidence="2" id="KW-1185">Reference proteome</keyword>
<dbReference type="EMBL" id="JAPMSZ010000009">
    <property type="protein sequence ID" value="KAJ5092503.1"/>
    <property type="molecule type" value="Genomic_DNA"/>
</dbReference>
<reference evidence="1" key="1">
    <citation type="submission" date="2022-11" db="EMBL/GenBank/DDBJ databases">
        <authorList>
            <person name="Petersen C."/>
        </authorList>
    </citation>
    <scope>NUCLEOTIDE SEQUENCE</scope>
    <source>
        <strain evidence="1">IBT 34128</strain>
    </source>
</reference>
<name>A0A9W9K471_9EURO</name>
<dbReference type="Proteomes" id="UP001141434">
    <property type="component" value="Unassembled WGS sequence"/>
</dbReference>
<dbReference type="RefSeq" id="XP_056510698.1">
    <property type="nucleotide sequence ID" value="XM_056657898.1"/>
</dbReference>
<accession>A0A9W9K471</accession>
<organism evidence="1 2">
    <name type="scientific">Penicillium alfredii</name>
    <dbReference type="NCBI Taxonomy" id="1506179"/>
    <lineage>
        <taxon>Eukaryota</taxon>
        <taxon>Fungi</taxon>
        <taxon>Dikarya</taxon>
        <taxon>Ascomycota</taxon>
        <taxon>Pezizomycotina</taxon>
        <taxon>Eurotiomycetes</taxon>
        <taxon>Eurotiomycetidae</taxon>
        <taxon>Eurotiales</taxon>
        <taxon>Aspergillaceae</taxon>
        <taxon>Penicillium</taxon>
    </lineage>
</organism>